<accession>A0A3R6Z3J0</accession>
<reference evidence="2 3" key="1">
    <citation type="submission" date="2018-08" db="EMBL/GenBank/DDBJ databases">
        <title>Aphanomyces genome sequencing and annotation.</title>
        <authorList>
            <person name="Minardi D."/>
            <person name="Oidtmann B."/>
            <person name="Van Der Giezen M."/>
            <person name="Studholme D.J."/>
        </authorList>
    </citation>
    <scope>NUCLEOTIDE SEQUENCE [LARGE SCALE GENOMIC DNA]</scope>
    <source>
        <strain evidence="2 3">NJM0002</strain>
    </source>
</reference>
<dbReference type="InterPro" id="IPR013216">
    <property type="entry name" value="Methyltransf_11"/>
</dbReference>
<dbReference type="GO" id="GO:0008757">
    <property type="term" value="F:S-adenosylmethionine-dependent methyltransferase activity"/>
    <property type="evidence" value="ECO:0007669"/>
    <property type="project" value="InterPro"/>
</dbReference>
<evidence type="ECO:0000313" key="2">
    <source>
        <dbReference type="EMBL" id="RHY33257.1"/>
    </source>
</evidence>
<dbReference type="Gene3D" id="3.40.50.150">
    <property type="entry name" value="Vaccinia Virus protein VP39"/>
    <property type="match status" value="1"/>
</dbReference>
<dbReference type="InterPro" id="IPR029063">
    <property type="entry name" value="SAM-dependent_MTases_sf"/>
</dbReference>
<gene>
    <name evidence="2" type="ORF">DYB32_002201</name>
</gene>
<name>A0A3R6Z3J0_9STRA</name>
<dbReference type="AlphaFoldDB" id="A0A3R6Z3J0"/>
<organism evidence="2 3">
    <name type="scientific">Aphanomyces invadans</name>
    <dbReference type="NCBI Taxonomy" id="157072"/>
    <lineage>
        <taxon>Eukaryota</taxon>
        <taxon>Sar</taxon>
        <taxon>Stramenopiles</taxon>
        <taxon>Oomycota</taxon>
        <taxon>Saprolegniomycetes</taxon>
        <taxon>Saprolegniales</taxon>
        <taxon>Verrucalvaceae</taxon>
        <taxon>Aphanomyces</taxon>
    </lineage>
</organism>
<dbReference type="Pfam" id="PF08241">
    <property type="entry name" value="Methyltransf_11"/>
    <property type="match status" value="1"/>
</dbReference>
<dbReference type="PANTHER" id="PTHR43591">
    <property type="entry name" value="METHYLTRANSFERASE"/>
    <property type="match status" value="1"/>
</dbReference>
<dbReference type="CDD" id="cd02440">
    <property type="entry name" value="AdoMet_MTases"/>
    <property type="match status" value="1"/>
</dbReference>
<protein>
    <recommendedName>
        <fullName evidence="1">Methyltransferase type 11 domain-containing protein</fullName>
    </recommendedName>
</protein>
<dbReference type="SUPFAM" id="SSF53335">
    <property type="entry name" value="S-adenosyl-L-methionine-dependent methyltransferases"/>
    <property type="match status" value="1"/>
</dbReference>
<dbReference type="EMBL" id="QUSY01000083">
    <property type="protein sequence ID" value="RHY33257.1"/>
    <property type="molecule type" value="Genomic_DNA"/>
</dbReference>
<keyword evidence="3" id="KW-1185">Reference proteome</keyword>
<dbReference type="Proteomes" id="UP000285060">
    <property type="component" value="Unassembled WGS sequence"/>
</dbReference>
<evidence type="ECO:0000259" key="1">
    <source>
        <dbReference type="Pfam" id="PF08241"/>
    </source>
</evidence>
<dbReference type="PANTHER" id="PTHR43591:SF24">
    <property type="entry name" value="2-METHOXY-6-POLYPRENYL-1,4-BENZOQUINOL METHYLASE, MITOCHONDRIAL"/>
    <property type="match status" value="1"/>
</dbReference>
<evidence type="ECO:0000313" key="3">
    <source>
        <dbReference type="Proteomes" id="UP000285060"/>
    </source>
</evidence>
<comment type="caution">
    <text evidence="2">The sequence shown here is derived from an EMBL/GenBank/DDBJ whole genome shotgun (WGS) entry which is preliminary data.</text>
</comment>
<proteinExistence type="predicted"/>
<feature type="domain" description="Methyltransferase type 11" evidence="1">
    <location>
        <begin position="51"/>
        <end position="151"/>
    </location>
</feature>
<sequence length="272" mass="29589">MATPPDVIADLRAKWNSFASSYTQTFDTHVSIQSARELHRHLNLDSATTVLEVGAGAGLGSLDALGYLQESGLGVKYTLTDLSPSMLDFAKKNIPPSRYSFPLDFVEANSQELQFQDASFDRYISTLVLQLVPDADAMLRECHRVLLPGGLAGFVIWGRPENTPFFQLMAAANEKLGAPSGFTSNYALGSDLSVLQAKIHAAGFAAATAWPYVSVVEKWDAGKYATLVGRLFPVEDKDVHAKRHAILVDLASAWLAKGQPIVMETYLIVAKK</sequence>